<evidence type="ECO:0000256" key="5">
    <source>
        <dbReference type="ARBA" id="ARBA00022490"/>
    </source>
</evidence>
<evidence type="ECO:0000256" key="7">
    <source>
        <dbReference type="ARBA" id="ARBA00022840"/>
    </source>
</evidence>
<dbReference type="GO" id="GO:0005829">
    <property type="term" value="C:cytosol"/>
    <property type="evidence" value="ECO:0007669"/>
    <property type="project" value="TreeGrafter"/>
</dbReference>
<keyword evidence="9 12" id="KW-1278">Translocase</keyword>
<dbReference type="Pfam" id="PF01043">
    <property type="entry name" value="SecA_PP_bind"/>
    <property type="match status" value="1"/>
</dbReference>
<protein>
    <recommendedName>
        <fullName evidence="12">Protein translocase subunit SecA</fullName>
        <ecNumber evidence="12">7.4.2.8</ecNumber>
    </recommendedName>
</protein>
<dbReference type="NCBIfam" id="TIGR03714">
    <property type="entry name" value="secA2"/>
    <property type="match status" value="1"/>
</dbReference>
<gene>
    <name evidence="16" type="primary">secA2</name>
    <name evidence="12" type="synonym">secA</name>
    <name evidence="16" type="ORF">DCM90_02935</name>
</gene>
<feature type="domain" description="Helicase C-terminal" evidence="14">
    <location>
        <begin position="396"/>
        <end position="576"/>
    </location>
</feature>
<dbReference type="EMBL" id="QCXQ01000002">
    <property type="protein sequence ID" value="PWF99924.1"/>
    <property type="molecule type" value="Genomic_DNA"/>
</dbReference>
<dbReference type="GO" id="GO:0008564">
    <property type="term" value="F:protein-exporting ATPase activity"/>
    <property type="evidence" value="ECO:0007669"/>
    <property type="project" value="UniProtKB-EC"/>
</dbReference>
<dbReference type="SMART" id="SM00958">
    <property type="entry name" value="SecA_PP_bind"/>
    <property type="match status" value="1"/>
</dbReference>
<keyword evidence="3 12" id="KW-0813">Transport</keyword>
<evidence type="ECO:0000256" key="10">
    <source>
        <dbReference type="ARBA" id="ARBA00023010"/>
    </source>
</evidence>
<dbReference type="RefSeq" id="WP_109249874.1">
    <property type="nucleotide sequence ID" value="NZ_QCXQ01000002.1"/>
</dbReference>
<feature type="binding site" evidence="12">
    <location>
        <position position="78"/>
    </location>
    <ligand>
        <name>ATP</name>
        <dbReference type="ChEBI" id="CHEBI:30616"/>
    </ligand>
</feature>
<dbReference type="SMART" id="SM00957">
    <property type="entry name" value="SecA_DEAD"/>
    <property type="match status" value="1"/>
</dbReference>
<dbReference type="PANTHER" id="PTHR30612">
    <property type="entry name" value="SECA INNER MEMBRANE COMPONENT OF SEC PROTEIN SECRETION SYSTEM"/>
    <property type="match status" value="1"/>
</dbReference>
<sequence>MVNWNHWQLKKYQRMATSILALEDNYTQLSDEQLKGKTGEFRNRMSHGESLSQLLVEAYATVREADRRVLGLFPYANQVLGATILNGRNIAEMATGEGKTLTATMPMYLNGLAGPGAFLVTSNDYLAQRDAEEMGQVYHWLGLTSMARTETTAQSVDKAEIYRADIVYTTYNNLGFDYLLDNLVADDSQKALSHFRYALVDEVDSVLLDMAQTPLVIAGAPKVQSNLFETSDRVVKTLTRDQDYEMSEDRKQVWFTPVGIQRLSAYFGVENLLDERGVDLYRHLQLALRANTLFTVNRDYVVSENQLLLLDIQDGRTLPGMHLEAGMHQALEAKEGLPLSAQNRTMASVTYQNLFRMFPHLAGMTGTAATDRREFLDTYDLRVLTVSPHKPNVRIDLPDELYVNNEEKLYASLAGIQEAHDRGQPVLIETGSVSLSELYSLLLLQNGIAHNVLNAKNAAREAAIIKDAGQMGAVTVATSMAGRGTDIKLGPGAAATGGLLVIGTERMTSRRVDNQLRGRAGRQGDPGLTKFYVALDDRVIIEHGPQKIGKDQQRLLAEEQAGKRSEGFPITNRRLKKVVSRAQKRAASQGKNGRQSSVAYDNVLRTQQNAIYQFRNQLMVMPLAKLLQVADQVAVKAVKQLLSQPNLTLSSVLNFMTNTIDYNFIVNDQFTQLMGHPEQLKTAILQRVHQQLTNKMGQLAGRDQQEYYLRLTILHALDNAWIEQVDNLHQLRAITSTRSVGQHDPMATYQLEAVSGFNHMKTLFWRLAVQNIVLSSLHENPDGSFEIEFP</sequence>
<dbReference type="InterPro" id="IPR011116">
    <property type="entry name" value="SecA_Wing/Scaffold"/>
</dbReference>
<dbReference type="GO" id="GO:0005524">
    <property type="term" value="F:ATP binding"/>
    <property type="evidence" value="ECO:0007669"/>
    <property type="project" value="UniProtKB-UniRule"/>
</dbReference>
<accession>A0A2V1N0H4</accession>
<dbReference type="GO" id="GO:0005886">
    <property type="term" value="C:plasma membrane"/>
    <property type="evidence" value="ECO:0007669"/>
    <property type="project" value="UniProtKB-SubCell"/>
</dbReference>
<dbReference type="FunFam" id="3.40.50.300:FF:000429">
    <property type="entry name" value="Preprotein translocase subunit SecA"/>
    <property type="match status" value="1"/>
</dbReference>
<dbReference type="Gene3D" id="3.40.50.300">
    <property type="entry name" value="P-loop containing nucleotide triphosphate hydrolases"/>
    <property type="match status" value="2"/>
</dbReference>
<dbReference type="InterPro" id="IPR014001">
    <property type="entry name" value="Helicase_ATP-bd"/>
</dbReference>
<evidence type="ECO:0000256" key="4">
    <source>
        <dbReference type="ARBA" id="ARBA00022475"/>
    </source>
</evidence>
<dbReference type="SUPFAM" id="SSF81767">
    <property type="entry name" value="Pre-protein crosslinking domain of SecA"/>
    <property type="match status" value="1"/>
</dbReference>
<feature type="domain" description="Helicase ATP-binding" evidence="13">
    <location>
        <begin position="80"/>
        <end position="258"/>
    </location>
</feature>
<comment type="function">
    <text evidence="12">Part of the Sec protein translocase complex. Interacts with the SecYEG preprotein conducting channel. Has a central role in coupling the hydrolysis of ATP to the transfer of proteins into and across the cell membrane, serving as an ATP-driven molecular motor driving the stepwise translocation of polypeptide chains across the membrane.</text>
</comment>
<dbReference type="InterPro" id="IPR044722">
    <property type="entry name" value="SecA_SF2_C"/>
</dbReference>
<dbReference type="Gene3D" id="1.10.3060.10">
    <property type="entry name" value="Helical scaffold and wing domains of SecA"/>
    <property type="match status" value="1"/>
</dbReference>
<evidence type="ECO:0000256" key="2">
    <source>
        <dbReference type="ARBA" id="ARBA00007650"/>
    </source>
</evidence>
<organism evidence="16 17">
    <name type="scientific">Levilactobacillus bambusae</name>
    <dbReference type="NCBI Taxonomy" id="2024736"/>
    <lineage>
        <taxon>Bacteria</taxon>
        <taxon>Bacillati</taxon>
        <taxon>Bacillota</taxon>
        <taxon>Bacilli</taxon>
        <taxon>Lactobacillales</taxon>
        <taxon>Lactobacillaceae</taxon>
        <taxon>Levilactobacillus</taxon>
    </lineage>
</organism>
<keyword evidence="8 12" id="KW-0653">Protein transport</keyword>
<keyword evidence="10 12" id="KW-0811">Translocation</keyword>
<dbReference type="PROSITE" id="PS51196">
    <property type="entry name" value="SECA_MOTOR_DEAD"/>
    <property type="match status" value="1"/>
</dbReference>
<dbReference type="SUPFAM" id="SSF52540">
    <property type="entry name" value="P-loop containing nucleoside triphosphate hydrolases"/>
    <property type="match status" value="2"/>
</dbReference>
<comment type="caution">
    <text evidence="16">The sequence shown here is derived from an EMBL/GenBank/DDBJ whole genome shotgun (WGS) entry which is preliminary data.</text>
</comment>
<evidence type="ECO:0000259" key="13">
    <source>
        <dbReference type="PROSITE" id="PS51192"/>
    </source>
</evidence>
<proteinExistence type="inferred from homology"/>
<evidence type="ECO:0000256" key="6">
    <source>
        <dbReference type="ARBA" id="ARBA00022741"/>
    </source>
</evidence>
<dbReference type="Proteomes" id="UP000245080">
    <property type="component" value="Unassembled WGS sequence"/>
</dbReference>
<keyword evidence="7 12" id="KW-0067">ATP-binding</keyword>
<dbReference type="CDD" id="cd18803">
    <property type="entry name" value="SF2_C_secA"/>
    <property type="match status" value="1"/>
</dbReference>
<keyword evidence="11 12" id="KW-0472">Membrane</keyword>
<dbReference type="InterPro" id="IPR022490">
    <property type="entry name" value="SecA2"/>
</dbReference>
<dbReference type="InterPro" id="IPR001650">
    <property type="entry name" value="Helicase_C-like"/>
</dbReference>
<evidence type="ECO:0000313" key="17">
    <source>
        <dbReference type="Proteomes" id="UP000245080"/>
    </source>
</evidence>
<evidence type="ECO:0000256" key="3">
    <source>
        <dbReference type="ARBA" id="ARBA00022448"/>
    </source>
</evidence>
<dbReference type="InterPro" id="IPR014018">
    <property type="entry name" value="SecA_motor_DEAD"/>
</dbReference>
<dbReference type="AlphaFoldDB" id="A0A2V1N0H4"/>
<dbReference type="Gene3D" id="3.90.1440.10">
    <property type="entry name" value="SecA, preprotein cross-linking domain"/>
    <property type="match status" value="1"/>
</dbReference>
<dbReference type="PRINTS" id="PR00906">
    <property type="entry name" value="SECA"/>
</dbReference>
<dbReference type="GO" id="GO:0006605">
    <property type="term" value="P:protein targeting"/>
    <property type="evidence" value="ECO:0007669"/>
    <property type="project" value="UniProtKB-UniRule"/>
</dbReference>
<keyword evidence="4 12" id="KW-1003">Cell membrane</keyword>
<dbReference type="CDD" id="cd17928">
    <property type="entry name" value="DEXDc_SecA"/>
    <property type="match status" value="1"/>
</dbReference>
<comment type="catalytic activity">
    <reaction evidence="12">
        <text>ATP + H2O + cellular proteinSide 1 = ADP + phosphate + cellular proteinSide 2.</text>
        <dbReference type="EC" id="7.4.2.8"/>
    </reaction>
</comment>
<comment type="subcellular location">
    <subcellularLocation>
        <location evidence="12">Cell membrane</location>
        <topology evidence="12">Peripheral membrane protein</topology>
        <orientation evidence="12">Cytoplasmic side</orientation>
    </subcellularLocation>
    <subcellularLocation>
        <location evidence="12">Cytoplasm</location>
    </subcellularLocation>
    <subcellularLocation>
        <location evidence="1">Membrane</location>
        <topology evidence="1">Peripheral membrane protein</topology>
    </subcellularLocation>
    <text evidence="12">Distribution is 50-50.</text>
</comment>
<evidence type="ECO:0000256" key="12">
    <source>
        <dbReference type="HAMAP-Rule" id="MF_01382"/>
    </source>
</evidence>
<dbReference type="PANTHER" id="PTHR30612:SF0">
    <property type="entry name" value="CHLOROPLAST PROTEIN-TRANSPORTING ATPASE"/>
    <property type="match status" value="1"/>
</dbReference>
<dbReference type="NCBIfam" id="NF006630">
    <property type="entry name" value="PRK09200.1"/>
    <property type="match status" value="1"/>
</dbReference>
<evidence type="ECO:0000256" key="1">
    <source>
        <dbReference type="ARBA" id="ARBA00004170"/>
    </source>
</evidence>
<evidence type="ECO:0000256" key="8">
    <source>
        <dbReference type="ARBA" id="ARBA00022927"/>
    </source>
</evidence>
<feature type="domain" description="SecA family profile" evidence="15">
    <location>
        <begin position="1"/>
        <end position="564"/>
    </location>
</feature>
<dbReference type="GO" id="GO:0017038">
    <property type="term" value="P:protein import"/>
    <property type="evidence" value="ECO:0007669"/>
    <property type="project" value="InterPro"/>
</dbReference>
<dbReference type="OrthoDB" id="9805579at2"/>
<keyword evidence="5 12" id="KW-0963">Cytoplasm</keyword>
<dbReference type="PROSITE" id="PS51194">
    <property type="entry name" value="HELICASE_CTER"/>
    <property type="match status" value="1"/>
</dbReference>
<dbReference type="PROSITE" id="PS51192">
    <property type="entry name" value="HELICASE_ATP_BIND_1"/>
    <property type="match status" value="1"/>
</dbReference>
<evidence type="ECO:0000259" key="15">
    <source>
        <dbReference type="PROSITE" id="PS51196"/>
    </source>
</evidence>
<dbReference type="InterPro" id="IPR011115">
    <property type="entry name" value="SecA_DEAD"/>
</dbReference>
<evidence type="ECO:0000259" key="14">
    <source>
        <dbReference type="PROSITE" id="PS51194"/>
    </source>
</evidence>
<dbReference type="Pfam" id="PF07516">
    <property type="entry name" value="SecA_SW"/>
    <property type="match status" value="1"/>
</dbReference>
<keyword evidence="6 12" id="KW-0547">Nucleotide-binding</keyword>
<dbReference type="InterPro" id="IPR036670">
    <property type="entry name" value="SecA_X-link_sf"/>
</dbReference>
<evidence type="ECO:0000313" key="16">
    <source>
        <dbReference type="EMBL" id="PWF99924.1"/>
    </source>
</evidence>
<dbReference type="EC" id="7.4.2.8" evidence="12"/>
<feature type="binding site" evidence="12">
    <location>
        <position position="486"/>
    </location>
    <ligand>
        <name>ATP</name>
        <dbReference type="ChEBI" id="CHEBI:30616"/>
    </ligand>
</feature>
<dbReference type="InterPro" id="IPR000185">
    <property type="entry name" value="SecA"/>
</dbReference>
<dbReference type="GO" id="GO:0031522">
    <property type="term" value="C:cell envelope Sec protein transport complex"/>
    <property type="evidence" value="ECO:0007669"/>
    <property type="project" value="TreeGrafter"/>
</dbReference>
<name>A0A2V1N0H4_9LACO</name>
<dbReference type="InterPro" id="IPR011130">
    <property type="entry name" value="SecA_preprotein_X-link_dom"/>
</dbReference>
<dbReference type="InterPro" id="IPR036266">
    <property type="entry name" value="SecA_Wing/Scaffold_sf"/>
</dbReference>
<comment type="subunit">
    <text evidence="12">Monomer and homodimer. Part of the essential Sec protein translocation apparatus which comprises SecA, SecYEG and auxiliary proteins SecDF. Other proteins may also be involved.</text>
</comment>
<keyword evidence="17" id="KW-1185">Reference proteome</keyword>
<evidence type="ECO:0000256" key="9">
    <source>
        <dbReference type="ARBA" id="ARBA00022967"/>
    </source>
</evidence>
<reference evidence="16 17" key="1">
    <citation type="journal article" date="2018" name="Int. J. Syst. Evol. Microbiol.">
        <title>Lactobacillus bambusae sp. nov., isolated from a traditional fermented Ma-bamboo shoots of Taiwan.</title>
        <authorList>
            <person name="Wang L.-T."/>
        </authorList>
    </citation>
    <scope>NUCLEOTIDE SEQUENCE [LARGE SCALE GENOMIC DNA]</scope>
    <source>
        <strain evidence="16 17">BS-W1</strain>
    </source>
</reference>
<feature type="binding site" evidence="12">
    <location>
        <begin position="96"/>
        <end position="100"/>
    </location>
    <ligand>
        <name>ATP</name>
        <dbReference type="ChEBI" id="CHEBI:30616"/>
    </ligand>
</feature>
<dbReference type="SUPFAM" id="SSF81886">
    <property type="entry name" value="Helical scaffold and wing domains of SecA"/>
    <property type="match status" value="1"/>
</dbReference>
<dbReference type="GO" id="GO:0065002">
    <property type="term" value="P:intracellular protein transmembrane transport"/>
    <property type="evidence" value="ECO:0007669"/>
    <property type="project" value="UniProtKB-UniRule"/>
</dbReference>
<dbReference type="Pfam" id="PF21090">
    <property type="entry name" value="P-loop_SecA"/>
    <property type="match status" value="2"/>
</dbReference>
<dbReference type="Pfam" id="PF07517">
    <property type="entry name" value="SecA_DEAD"/>
    <property type="match status" value="1"/>
</dbReference>
<dbReference type="HAMAP" id="MF_01382">
    <property type="entry name" value="SecA"/>
    <property type="match status" value="1"/>
</dbReference>
<comment type="similarity">
    <text evidence="2 12">Belongs to the SecA family.</text>
</comment>
<dbReference type="InterPro" id="IPR027417">
    <property type="entry name" value="P-loop_NTPase"/>
</dbReference>
<dbReference type="GO" id="GO:0043952">
    <property type="term" value="P:protein transport by the Sec complex"/>
    <property type="evidence" value="ECO:0007669"/>
    <property type="project" value="TreeGrafter"/>
</dbReference>
<evidence type="ECO:0000256" key="11">
    <source>
        <dbReference type="ARBA" id="ARBA00023136"/>
    </source>
</evidence>